<dbReference type="STRING" id="1868482.ENSTSYP00000005666"/>
<evidence type="ECO:0000313" key="19">
    <source>
        <dbReference type="Proteomes" id="UP000189704"/>
    </source>
</evidence>
<keyword evidence="7" id="KW-1015">Disulfide bond</keyword>
<evidence type="ECO:0000256" key="16">
    <source>
        <dbReference type="SAM" id="Phobius"/>
    </source>
</evidence>
<evidence type="ECO:0000256" key="10">
    <source>
        <dbReference type="ARBA" id="ARBA00023319"/>
    </source>
</evidence>
<evidence type="ECO:0000256" key="17">
    <source>
        <dbReference type="SAM" id="SignalP"/>
    </source>
</evidence>
<dbReference type="CDD" id="cd05716">
    <property type="entry name" value="IgV_pIgR_like"/>
    <property type="match status" value="2"/>
</dbReference>
<dbReference type="GO" id="GO:0009986">
    <property type="term" value="C:cell surface"/>
    <property type="evidence" value="ECO:0007669"/>
    <property type="project" value="TreeGrafter"/>
</dbReference>
<evidence type="ECO:0000256" key="7">
    <source>
        <dbReference type="ARBA" id="ARBA00023157"/>
    </source>
</evidence>
<evidence type="ECO:0000256" key="12">
    <source>
        <dbReference type="ARBA" id="ARBA00066031"/>
    </source>
</evidence>
<name>A0A3Q0E5E5_CARSF</name>
<dbReference type="PROSITE" id="PS50835">
    <property type="entry name" value="IG_LIKE"/>
    <property type="match status" value="2"/>
</dbReference>
<dbReference type="FunFam" id="2.60.40.10:FF:000370">
    <property type="entry name" value="CMRF35-like molecule 1"/>
    <property type="match status" value="1"/>
</dbReference>
<feature type="transmembrane region" description="Helical" evidence="16">
    <location>
        <begin position="255"/>
        <end position="280"/>
    </location>
</feature>
<evidence type="ECO:0000256" key="4">
    <source>
        <dbReference type="ARBA" id="ARBA00022729"/>
    </source>
</evidence>
<evidence type="ECO:0000256" key="11">
    <source>
        <dbReference type="ARBA" id="ARBA00059754"/>
    </source>
</evidence>
<dbReference type="Gene3D" id="2.60.40.10">
    <property type="entry name" value="Immunoglobulins"/>
    <property type="match status" value="2"/>
</dbReference>
<comment type="subunit">
    <text evidence="12">Interacts with CD276 and this interaction enhances T-cell activation.</text>
</comment>
<keyword evidence="3 16" id="KW-0812">Transmembrane</keyword>
<keyword evidence="4 17" id="KW-0732">Signal</keyword>
<dbReference type="InterPro" id="IPR003599">
    <property type="entry name" value="Ig_sub"/>
</dbReference>
<dbReference type="CTD" id="79865"/>
<keyword evidence="8" id="KW-0675">Receptor</keyword>
<dbReference type="RefSeq" id="XP_021570157.1">
    <property type="nucleotide sequence ID" value="XM_021714482.1"/>
</dbReference>
<keyword evidence="2" id="KW-1003">Cell membrane</keyword>
<keyword evidence="5 16" id="KW-1133">Transmembrane helix</keyword>
<evidence type="ECO:0000256" key="2">
    <source>
        <dbReference type="ARBA" id="ARBA00022475"/>
    </source>
</evidence>
<reference evidence="20" key="1">
    <citation type="submission" date="2025-08" db="UniProtKB">
        <authorList>
            <consortium name="RefSeq"/>
        </authorList>
    </citation>
    <scope>IDENTIFICATION</scope>
</reference>
<feature type="compositionally biased region" description="Polar residues" evidence="15">
    <location>
        <begin position="221"/>
        <end position="239"/>
    </location>
</feature>
<evidence type="ECO:0000256" key="14">
    <source>
        <dbReference type="ARBA" id="ARBA00082751"/>
    </source>
</evidence>
<evidence type="ECO:0000256" key="6">
    <source>
        <dbReference type="ARBA" id="ARBA00023136"/>
    </source>
</evidence>
<evidence type="ECO:0000256" key="1">
    <source>
        <dbReference type="ARBA" id="ARBA00004251"/>
    </source>
</evidence>
<comment type="subcellular location">
    <subcellularLocation>
        <location evidence="1">Cell membrane</location>
        <topology evidence="1">Single-pass type I membrane protein</topology>
    </subcellularLocation>
</comment>
<dbReference type="GeneID" id="103264458"/>
<dbReference type="InterPro" id="IPR013106">
    <property type="entry name" value="Ig_V-set"/>
</dbReference>
<dbReference type="InterPro" id="IPR013783">
    <property type="entry name" value="Ig-like_fold"/>
</dbReference>
<protein>
    <recommendedName>
        <fullName evidence="13">Trem-like transcript 2 protein</fullName>
    </recommendedName>
    <alternativeName>
        <fullName evidence="14">Triggering receptor expressed on myeloid cells-like protein 2</fullName>
    </alternativeName>
</protein>
<accession>A0A3Q0E5E5</accession>
<keyword evidence="9" id="KW-0325">Glycoprotein</keyword>
<feature type="transmembrane region" description="Helical" evidence="16">
    <location>
        <begin position="418"/>
        <end position="439"/>
    </location>
</feature>
<evidence type="ECO:0000256" key="15">
    <source>
        <dbReference type="SAM" id="MobiDB-lite"/>
    </source>
</evidence>
<dbReference type="AlphaFoldDB" id="A0A3Q0E5E5"/>
<gene>
    <name evidence="20" type="primary">TREML2</name>
</gene>
<dbReference type="InterPro" id="IPR036179">
    <property type="entry name" value="Ig-like_dom_sf"/>
</dbReference>
<keyword evidence="19" id="KW-1185">Reference proteome</keyword>
<sequence length="601" mass="66776">MVPMFLLLPLWLQGCVSGRPAENVYTKVRLPEGQTLSVQCSYKGYKNRVEGKVWCKIRKKRCEPGFTRVWTEGPRYLLQDDTQAKVINITMMALQRQDSGRYWCMRNTSGTLYPLMGFLLEVSPAPATKRNTPPPQLTDVLKSRHLTTVQAYTSGPQAPLNSDVMVFTPGFLTLAKHLPSARPTSMTGYSFTSSSTSLGSQTVTASPSSARASSAGPELISTKSGHLSTRSPTMTTCHNGRSVHNKLPSIRHQDLYPTVLVVVLTVLPVPVMLIVVYGFWKKKHMGSYSICSNPARPWRDPPRRPDPFVEVLFSRGPMAWEVTHQLLPVLLALLASGSWAQNIRSLEGETISVKCKYSVYQRSQVKCWCKRTSANTCVIIVDSRRSAARESRYSIQDDRNSLIFTVTMTDLRVEDSGFYWCGILRSSVITILKTIHLVVSRDSRIYTTSSTRRTTTTASATSPLIASAPEKSIVLGVVVVVVILLMILGFALLIVLYLWKMRRRRGKGEAESHKISDDVSVQKEGTTASTQQIVTDEDTETISYASLIHLNHSGLEDSIYVNTHFNLKPTPDPFLSVEYASITRNRSQPSKTASAEGKSGN</sequence>
<dbReference type="SMART" id="SM00409">
    <property type="entry name" value="IG"/>
    <property type="match status" value="2"/>
</dbReference>
<comment type="function">
    <text evidence="11">Cell surface receptor that may play a role in the innate and adaptive immune response. Acts as a counter-receptor for CD276 and interaction with CD276 on T-cells enhances T-cell activation.</text>
</comment>
<evidence type="ECO:0000259" key="18">
    <source>
        <dbReference type="PROSITE" id="PS50835"/>
    </source>
</evidence>
<evidence type="ECO:0000256" key="5">
    <source>
        <dbReference type="ARBA" id="ARBA00022989"/>
    </source>
</evidence>
<dbReference type="GO" id="GO:0005886">
    <property type="term" value="C:plasma membrane"/>
    <property type="evidence" value="ECO:0007669"/>
    <property type="project" value="UniProtKB-SubCell"/>
</dbReference>
<evidence type="ECO:0000256" key="3">
    <source>
        <dbReference type="ARBA" id="ARBA00022692"/>
    </source>
</evidence>
<dbReference type="GO" id="GO:0038023">
    <property type="term" value="F:signaling receptor activity"/>
    <property type="evidence" value="ECO:0007669"/>
    <property type="project" value="TreeGrafter"/>
</dbReference>
<dbReference type="SUPFAM" id="SSF48726">
    <property type="entry name" value="Immunoglobulin"/>
    <property type="match status" value="2"/>
</dbReference>
<feature type="chain" id="PRO_5018297459" description="Trem-like transcript 2 protein" evidence="17">
    <location>
        <begin position="19"/>
        <end position="601"/>
    </location>
</feature>
<dbReference type="GO" id="GO:0042110">
    <property type="term" value="P:T cell activation"/>
    <property type="evidence" value="ECO:0007669"/>
    <property type="project" value="TreeGrafter"/>
</dbReference>
<feature type="domain" description="Ig-like" evidence="18">
    <location>
        <begin position="3"/>
        <end position="104"/>
    </location>
</feature>
<proteinExistence type="predicted"/>
<dbReference type="InterPro" id="IPR052314">
    <property type="entry name" value="Immune_rcpt_domain"/>
</dbReference>
<evidence type="ECO:0000256" key="9">
    <source>
        <dbReference type="ARBA" id="ARBA00023180"/>
    </source>
</evidence>
<evidence type="ECO:0000256" key="13">
    <source>
        <dbReference type="ARBA" id="ARBA00071543"/>
    </source>
</evidence>
<feature type="region of interest" description="Disordered" evidence="15">
    <location>
        <begin position="189"/>
        <end position="240"/>
    </location>
</feature>
<feature type="domain" description="Ig-like" evidence="18">
    <location>
        <begin position="328"/>
        <end position="421"/>
    </location>
</feature>
<feature type="transmembrane region" description="Helical" evidence="16">
    <location>
        <begin position="473"/>
        <end position="499"/>
    </location>
</feature>
<organism evidence="19 20">
    <name type="scientific">Carlito syrichta</name>
    <name type="common">Philippine tarsier</name>
    <name type="synonym">Tarsius syrichta</name>
    <dbReference type="NCBI Taxonomy" id="1868482"/>
    <lineage>
        <taxon>Eukaryota</taxon>
        <taxon>Metazoa</taxon>
        <taxon>Chordata</taxon>
        <taxon>Craniata</taxon>
        <taxon>Vertebrata</taxon>
        <taxon>Euteleostomi</taxon>
        <taxon>Mammalia</taxon>
        <taxon>Eutheria</taxon>
        <taxon>Euarchontoglires</taxon>
        <taxon>Primates</taxon>
        <taxon>Haplorrhini</taxon>
        <taxon>Tarsiiformes</taxon>
        <taxon>Tarsiidae</taxon>
        <taxon>Carlito</taxon>
    </lineage>
</organism>
<dbReference type="PANTHER" id="PTHR16423:SF3">
    <property type="entry name" value="TREM-LIKE TRANSCRIPT 2 PROTEIN"/>
    <property type="match status" value="1"/>
</dbReference>
<evidence type="ECO:0000256" key="8">
    <source>
        <dbReference type="ARBA" id="ARBA00023170"/>
    </source>
</evidence>
<dbReference type="FunFam" id="2.60.40.10:FF:001672">
    <property type="entry name" value="Triggering receptor expressed on myeloid cells like 2"/>
    <property type="match status" value="1"/>
</dbReference>
<dbReference type="PANTHER" id="PTHR16423">
    <property type="entry name" value="TREM-LIKE TRANSCRIPT PROTEIN"/>
    <property type="match status" value="1"/>
</dbReference>
<feature type="compositionally biased region" description="Low complexity" evidence="15">
    <location>
        <begin position="189"/>
        <end position="215"/>
    </location>
</feature>
<dbReference type="Proteomes" id="UP000189704">
    <property type="component" value="Unplaced"/>
</dbReference>
<keyword evidence="10" id="KW-0393">Immunoglobulin domain</keyword>
<dbReference type="InterPro" id="IPR007110">
    <property type="entry name" value="Ig-like_dom"/>
</dbReference>
<keyword evidence="6 16" id="KW-0472">Membrane</keyword>
<dbReference type="OrthoDB" id="8920197at2759"/>
<dbReference type="KEGG" id="csyr:103264458"/>
<evidence type="ECO:0000313" key="20">
    <source>
        <dbReference type="RefSeq" id="XP_021570157.1"/>
    </source>
</evidence>
<feature type="signal peptide" evidence="17">
    <location>
        <begin position="1"/>
        <end position="18"/>
    </location>
</feature>
<dbReference type="Pfam" id="PF07686">
    <property type="entry name" value="V-set"/>
    <property type="match status" value="2"/>
</dbReference>